<accession>A0A1H3VIH1</accession>
<organism evidence="1 2">
    <name type="scientific">Arachidicoccus rhizosphaerae</name>
    <dbReference type="NCBI Taxonomy" id="551991"/>
    <lineage>
        <taxon>Bacteria</taxon>
        <taxon>Pseudomonadati</taxon>
        <taxon>Bacteroidota</taxon>
        <taxon>Chitinophagia</taxon>
        <taxon>Chitinophagales</taxon>
        <taxon>Chitinophagaceae</taxon>
        <taxon>Arachidicoccus</taxon>
    </lineage>
</organism>
<dbReference type="RefSeq" id="WP_170831094.1">
    <property type="nucleotide sequence ID" value="NZ_FNQY01000001.1"/>
</dbReference>
<dbReference type="STRING" id="551991.SAMN05192529_101171"/>
<gene>
    <name evidence="1" type="ORF">SAMN05192529_101171</name>
</gene>
<evidence type="ECO:0000313" key="2">
    <source>
        <dbReference type="Proteomes" id="UP000199041"/>
    </source>
</evidence>
<sequence>MIHAKEINAVAAKNKLKDTQIEKDYILSWVLYGIAGNELLSTVLVFKGGTVLKKTYFPGYRFSEDLDFKLINEEISNEKILKELEKVFAFVKEEANITLQFGESNIHISGSIAFYINYVGPLQGNINSRNIKIDITRGEILEYPLERRPVFILYSDLPKQSFQTLFWGDNRWQKRY</sequence>
<dbReference type="Gene3D" id="3.10.450.620">
    <property type="entry name" value="JHP933, nucleotidyltransferase-like core domain"/>
    <property type="match status" value="1"/>
</dbReference>
<dbReference type="Pfam" id="PF08843">
    <property type="entry name" value="AbiEii"/>
    <property type="match status" value="1"/>
</dbReference>
<keyword evidence="1" id="KW-0808">Transferase</keyword>
<protein>
    <submittedName>
        <fullName evidence="1">Nucleotidyl transferase AbiEii toxin, Type IV TA system</fullName>
    </submittedName>
</protein>
<dbReference type="InterPro" id="IPR014942">
    <property type="entry name" value="AbiEii"/>
</dbReference>
<dbReference type="GO" id="GO:0016740">
    <property type="term" value="F:transferase activity"/>
    <property type="evidence" value="ECO:0007669"/>
    <property type="project" value="UniProtKB-KW"/>
</dbReference>
<name>A0A1H3VIH1_9BACT</name>
<keyword evidence="2" id="KW-1185">Reference proteome</keyword>
<proteinExistence type="predicted"/>
<dbReference type="AlphaFoldDB" id="A0A1H3VIH1"/>
<reference evidence="1 2" key="1">
    <citation type="submission" date="2016-10" db="EMBL/GenBank/DDBJ databases">
        <authorList>
            <person name="de Groot N.N."/>
        </authorList>
    </citation>
    <scope>NUCLEOTIDE SEQUENCE [LARGE SCALE GENOMIC DNA]</scope>
    <source>
        <strain evidence="1 2">Vu-144</strain>
    </source>
</reference>
<dbReference type="Proteomes" id="UP000199041">
    <property type="component" value="Unassembled WGS sequence"/>
</dbReference>
<evidence type="ECO:0000313" key="1">
    <source>
        <dbReference type="EMBL" id="SDZ74587.1"/>
    </source>
</evidence>
<dbReference type="EMBL" id="FNQY01000001">
    <property type="protein sequence ID" value="SDZ74587.1"/>
    <property type="molecule type" value="Genomic_DNA"/>
</dbReference>